<evidence type="ECO:0000256" key="3">
    <source>
        <dbReference type="SAM" id="MobiDB-lite"/>
    </source>
</evidence>
<name>A0A4R1N9Y6_9GAMM</name>
<dbReference type="InterPro" id="IPR020845">
    <property type="entry name" value="AMP-binding_CS"/>
</dbReference>
<dbReference type="Gene3D" id="3.30.300.30">
    <property type="match status" value="1"/>
</dbReference>
<dbReference type="Pfam" id="PF13193">
    <property type="entry name" value="AMP-binding_C"/>
    <property type="match status" value="1"/>
</dbReference>
<dbReference type="Pfam" id="PF00501">
    <property type="entry name" value="AMP-binding"/>
    <property type="match status" value="1"/>
</dbReference>
<dbReference type="EMBL" id="SJOI01000001">
    <property type="protein sequence ID" value="TCL03459.1"/>
    <property type="molecule type" value="Genomic_DNA"/>
</dbReference>
<evidence type="ECO:0000256" key="2">
    <source>
        <dbReference type="ARBA" id="ARBA00022598"/>
    </source>
</evidence>
<feature type="region of interest" description="Disordered" evidence="3">
    <location>
        <begin position="1"/>
        <end position="38"/>
    </location>
</feature>
<proteinExistence type="inferred from homology"/>
<dbReference type="RefSeq" id="WP_243701436.1">
    <property type="nucleotide sequence ID" value="NZ_SJOI01000001.1"/>
</dbReference>
<evidence type="ECO:0000313" key="7">
    <source>
        <dbReference type="Proteomes" id="UP000294555"/>
    </source>
</evidence>
<dbReference type="InterPro" id="IPR025110">
    <property type="entry name" value="AMP-bd_C"/>
</dbReference>
<dbReference type="InterPro" id="IPR045851">
    <property type="entry name" value="AMP-bd_C_sf"/>
</dbReference>
<dbReference type="InterPro" id="IPR000873">
    <property type="entry name" value="AMP-dep_synth/lig_dom"/>
</dbReference>
<evidence type="ECO:0000313" key="6">
    <source>
        <dbReference type="EMBL" id="TCL03459.1"/>
    </source>
</evidence>
<feature type="domain" description="AMP-binding enzyme C-terminal" evidence="5">
    <location>
        <begin position="502"/>
        <end position="577"/>
    </location>
</feature>
<dbReference type="GO" id="GO:0006631">
    <property type="term" value="P:fatty acid metabolic process"/>
    <property type="evidence" value="ECO:0007669"/>
    <property type="project" value="TreeGrafter"/>
</dbReference>
<keyword evidence="2" id="KW-0436">Ligase</keyword>
<dbReference type="AlphaFoldDB" id="A0A4R1N9Y6"/>
<evidence type="ECO:0000259" key="5">
    <source>
        <dbReference type="Pfam" id="PF13193"/>
    </source>
</evidence>
<comment type="similarity">
    <text evidence="1">Belongs to the ATP-dependent AMP-binding enzyme family.</text>
</comment>
<evidence type="ECO:0000259" key="4">
    <source>
        <dbReference type="Pfam" id="PF00501"/>
    </source>
</evidence>
<dbReference type="GO" id="GO:0031956">
    <property type="term" value="F:medium-chain fatty acid-CoA ligase activity"/>
    <property type="evidence" value="ECO:0007669"/>
    <property type="project" value="TreeGrafter"/>
</dbReference>
<sequence length="590" mass="62857">MKGSGEATLNGTQAEYAAPDDTGAQAKGATRDDTGAQAEYAAPDDTGAQAAVDAADSLPAVLARHLREGADRVFLICPETGRTLTFAQLALAARHQGQWLLAAGHRPGDHIALLLPGGFDTVVLCLSCMLTGYVPVPLSLLAADTALAWIITHCGTKTVITSREYAPRLRGVLDSLPPAGRPLMAIRERDLPTGGANRPEPEDFPSRTGDNPFIPIPSATDEAVIYTPHPADEPAACGQPLSARSPALLIYTSGTTGLPKGVVMTHGNMLAAAERIIRWHRLTPQDRLLCALPLYHINGQVIGTLVPFVSGGSLVAPRRFSVSRWWGMVERYRCTWLNLVPTMIAFLLHDASDGDARYPWVKFARSASAPLPPARHRQFEQRFGIAVIEGMGMTESGSLAFCNPHTGRVYGSVGLPCGIETAIAGPGGERLADNCGGEIILRGPNIMAGYHLDSAQTAAAIDAGGWLHTGDLGYRDERGFYFITGRMKEIIIKGGENIAPREIDEALADFPGLREAAAFAIPDADYGQNIAAALVLQTGMALDEAALRAWCLERLGSFKAPVRFYLVTALPRGGSGKVQRLALCARFAEG</sequence>
<feature type="region of interest" description="Disordered" evidence="3">
    <location>
        <begin position="190"/>
        <end position="210"/>
    </location>
</feature>
<dbReference type="Proteomes" id="UP000294555">
    <property type="component" value="Unassembled WGS sequence"/>
</dbReference>
<dbReference type="Gene3D" id="3.40.50.12780">
    <property type="entry name" value="N-terminal domain of ligase-like"/>
    <property type="match status" value="1"/>
</dbReference>
<dbReference type="PANTHER" id="PTHR43201">
    <property type="entry name" value="ACYL-COA SYNTHETASE"/>
    <property type="match status" value="1"/>
</dbReference>
<dbReference type="InterPro" id="IPR042099">
    <property type="entry name" value="ANL_N_sf"/>
</dbReference>
<organism evidence="6 7">
    <name type="scientific">Sodalis ligni</name>
    <dbReference type="NCBI Taxonomy" id="2697027"/>
    <lineage>
        <taxon>Bacteria</taxon>
        <taxon>Pseudomonadati</taxon>
        <taxon>Pseudomonadota</taxon>
        <taxon>Gammaproteobacteria</taxon>
        <taxon>Enterobacterales</taxon>
        <taxon>Bruguierivoracaceae</taxon>
        <taxon>Sodalis</taxon>
    </lineage>
</organism>
<dbReference type="SUPFAM" id="SSF56801">
    <property type="entry name" value="Acetyl-CoA synthetase-like"/>
    <property type="match status" value="1"/>
</dbReference>
<keyword evidence="7" id="KW-1185">Reference proteome</keyword>
<comment type="caution">
    <text evidence="6">The sequence shown here is derived from an EMBL/GenBank/DDBJ whole genome shotgun (WGS) entry which is preliminary data.</text>
</comment>
<dbReference type="PROSITE" id="PS00455">
    <property type="entry name" value="AMP_BINDING"/>
    <property type="match status" value="1"/>
</dbReference>
<dbReference type="PANTHER" id="PTHR43201:SF5">
    <property type="entry name" value="MEDIUM-CHAIN ACYL-COA LIGASE ACSF2, MITOCHONDRIAL"/>
    <property type="match status" value="1"/>
</dbReference>
<protein>
    <submittedName>
        <fullName evidence="6">Long-chain acyl-CoA synthetase</fullName>
    </submittedName>
</protein>
<evidence type="ECO:0000256" key="1">
    <source>
        <dbReference type="ARBA" id="ARBA00006432"/>
    </source>
</evidence>
<reference evidence="6 7" key="1">
    <citation type="submission" date="2019-02" db="EMBL/GenBank/DDBJ databases">
        <title>Investigation of anaerobic lignin degradation for improved lignocellulosic biofuels.</title>
        <authorList>
            <person name="Deangelis K."/>
        </authorList>
    </citation>
    <scope>NUCLEOTIDE SEQUENCE [LARGE SCALE GENOMIC DNA]</scope>
    <source>
        <strain evidence="6 7">159R</strain>
    </source>
</reference>
<gene>
    <name evidence="6" type="ORF">EZJ58_1531</name>
</gene>
<accession>A0A4R1N9Y6</accession>
<feature type="domain" description="AMP-dependent synthetase/ligase" evidence="4">
    <location>
        <begin position="64"/>
        <end position="451"/>
    </location>
</feature>